<reference evidence="2" key="1">
    <citation type="submission" date="2014-09" db="EMBL/GenBank/DDBJ databases">
        <authorList>
            <person name="Gomez-Valero L."/>
        </authorList>
    </citation>
    <scope>NUCLEOTIDE SEQUENCE [LARGE SCALE GENOMIC DNA]</scope>
    <source>
        <strain evidence="2">ATCC700992</strain>
    </source>
</reference>
<proteinExistence type="predicted"/>
<dbReference type="OrthoDB" id="8479565at2"/>
<dbReference type="RefSeq" id="WP_045096667.1">
    <property type="nucleotide sequence ID" value="NZ_LN614827.1"/>
</dbReference>
<dbReference type="KEGG" id="lfa:LFA_2973"/>
<sequence length="110" mass="12659">MVSQKDNKLEQAQSLILKQIEKKQNKGGAAYASGKTLIVFLNKQSGEWYPNKVGRSLPHVDFESVWVVGLQNVIDGQYNYNVTRLDPKGCPVWRLHINKNFESWKIEKIQ</sequence>
<dbReference type="AlphaFoldDB" id="A0A098G8M6"/>
<evidence type="ECO:0000313" key="1">
    <source>
        <dbReference type="EMBL" id="CEG58326.1"/>
    </source>
</evidence>
<dbReference type="EMBL" id="LN614827">
    <property type="protein sequence ID" value="CEG58326.1"/>
    <property type="molecule type" value="Genomic_DNA"/>
</dbReference>
<keyword evidence="2" id="KW-1185">Reference proteome</keyword>
<gene>
    <name evidence="1" type="ORF">LFA_2973</name>
</gene>
<organism evidence="1 2">
    <name type="scientific">Legionella fallonii LLAP-10</name>
    <dbReference type="NCBI Taxonomy" id="1212491"/>
    <lineage>
        <taxon>Bacteria</taxon>
        <taxon>Pseudomonadati</taxon>
        <taxon>Pseudomonadota</taxon>
        <taxon>Gammaproteobacteria</taxon>
        <taxon>Legionellales</taxon>
        <taxon>Legionellaceae</taxon>
        <taxon>Legionella</taxon>
    </lineage>
</organism>
<dbReference type="HOGENOM" id="CLU_2167814_0_0_6"/>
<protein>
    <submittedName>
        <fullName evidence="1">Uncharacterized protein</fullName>
    </submittedName>
</protein>
<name>A0A098G8M6_9GAMM</name>
<dbReference type="STRING" id="1212491.LFA_2973"/>
<accession>A0A098G8M6</accession>
<evidence type="ECO:0000313" key="2">
    <source>
        <dbReference type="Proteomes" id="UP000032430"/>
    </source>
</evidence>
<dbReference type="Proteomes" id="UP000032430">
    <property type="component" value="Chromosome I"/>
</dbReference>